<dbReference type="SUPFAM" id="SSF55961">
    <property type="entry name" value="Bet v1-like"/>
    <property type="match status" value="1"/>
</dbReference>
<dbReference type="Pfam" id="PF10604">
    <property type="entry name" value="Polyketide_cyc2"/>
    <property type="match status" value="1"/>
</dbReference>
<dbReference type="EMBL" id="CP115450">
    <property type="protein sequence ID" value="WBP85109.1"/>
    <property type="molecule type" value="Genomic_DNA"/>
</dbReference>
<dbReference type="Proteomes" id="UP001212821">
    <property type="component" value="Chromosome"/>
</dbReference>
<reference evidence="2" key="1">
    <citation type="submission" date="2022-12" db="EMBL/GenBank/DDBJ databases">
        <authorList>
            <person name="Mo P."/>
        </authorList>
    </citation>
    <scope>NUCLEOTIDE SEQUENCE [LARGE SCALE GENOMIC DNA]</scope>
    <source>
        <strain evidence="2">HUAS 3-15</strain>
    </source>
</reference>
<evidence type="ECO:0000313" key="2">
    <source>
        <dbReference type="Proteomes" id="UP001212821"/>
    </source>
</evidence>
<name>A0ABY7PXG0_9ACTN</name>
<sequence>MATATIDRSIDIDCSQHEAFEVLSRIDVFSQFHSKFAGLEQIETLGVNTAHIVEVVEGQREEFDIELTPVPEERIDYRILGSAPMDGSLTLRKLDEQHTQLQLHAEFDPQRVSDVYHLSQQELEGHLQDRLQGMKAIAEGGPE</sequence>
<gene>
    <name evidence="1" type="ORF">O1G21_04080</name>
</gene>
<organism evidence="1 2">
    <name type="scientific">Kitasatospora cathayae</name>
    <dbReference type="NCBI Taxonomy" id="3004092"/>
    <lineage>
        <taxon>Bacteria</taxon>
        <taxon>Bacillati</taxon>
        <taxon>Actinomycetota</taxon>
        <taxon>Actinomycetes</taxon>
        <taxon>Kitasatosporales</taxon>
        <taxon>Streptomycetaceae</taxon>
        <taxon>Kitasatospora</taxon>
    </lineage>
</organism>
<evidence type="ECO:0008006" key="3">
    <source>
        <dbReference type="Google" id="ProtNLM"/>
    </source>
</evidence>
<dbReference type="RefSeq" id="WP_270140834.1">
    <property type="nucleotide sequence ID" value="NZ_CP115450.1"/>
</dbReference>
<dbReference type="InterPro" id="IPR019587">
    <property type="entry name" value="Polyketide_cyclase/dehydratase"/>
</dbReference>
<keyword evidence="2" id="KW-1185">Reference proteome</keyword>
<dbReference type="InterPro" id="IPR023393">
    <property type="entry name" value="START-like_dom_sf"/>
</dbReference>
<dbReference type="Gene3D" id="3.30.530.20">
    <property type="match status" value="1"/>
</dbReference>
<protein>
    <recommendedName>
        <fullName evidence="3">SRPBCC family protein</fullName>
    </recommendedName>
</protein>
<evidence type="ECO:0000313" key="1">
    <source>
        <dbReference type="EMBL" id="WBP85109.1"/>
    </source>
</evidence>
<proteinExistence type="predicted"/>
<accession>A0ABY7PXG0</accession>